<protein>
    <recommendedName>
        <fullName evidence="2">Carboxypeptidase regulatory-like domain-containing protein</fullName>
    </recommendedName>
</protein>
<evidence type="ECO:0008006" key="2">
    <source>
        <dbReference type="Google" id="ProtNLM"/>
    </source>
</evidence>
<accession>A0A382DYQ3</accession>
<reference evidence="1" key="1">
    <citation type="submission" date="2018-05" db="EMBL/GenBank/DDBJ databases">
        <authorList>
            <person name="Lanie J.A."/>
            <person name="Ng W.-L."/>
            <person name="Kazmierczak K.M."/>
            <person name="Andrzejewski T.M."/>
            <person name="Davidsen T.M."/>
            <person name="Wayne K.J."/>
            <person name="Tettelin H."/>
            <person name="Glass J.I."/>
            <person name="Rusch D."/>
            <person name="Podicherti R."/>
            <person name="Tsui H.-C.T."/>
            <person name="Winkler M.E."/>
        </authorList>
    </citation>
    <scope>NUCLEOTIDE SEQUENCE</scope>
</reference>
<proteinExistence type="predicted"/>
<sequence length="124" mass="13662">MSPLLWKLLLLTFVVGCTSSTEPMICTREFRYGISIEIVDAIDRTPRADSATLTLRDGSYVESTTQSDGLTMLGAGERPGTYIATVAHPRYHTWVRTDVVVTSDGCHVQTVSLIAELERMHGTD</sequence>
<dbReference type="AlphaFoldDB" id="A0A382DYQ3"/>
<organism evidence="1">
    <name type="scientific">marine metagenome</name>
    <dbReference type="NCBI Taxonomy" id="408172"/>
    <lineage>
        <taxon>unclassified sequences</taxon>
        <taxon>metagenomes</taxon>
        <taxon>ecological metagenomes</taxon>
    </lineage>
</organism>
<gene>
    <name evidence="1" type="ORF">METZ01_LOCUS196454</name>
</gene>
<evidence type="ECO:0000313" key="1">
    <source>
        <dbReference type="EMBL" id="SVB43600.1"/>
    </source>
</evidence>
<dbReference type="EMBL" id="UINC01041814">
    <property type="protein sequence ID" value="SVB43600.1"/>
    <property type="molecule type" value="Genomic_DNA"/>
</dbReference>
<name>A0A382DYQ3_9ZZZZ</name>